<accession>A0A1W1VBI6</accession>
<gene>
    <name evidence="9" type="ORF">SAMN05660772_01584</name>
</gene>
<dbReference type="PROSITE" id="PS51257">
    <property type="entry name" value="PROKAR_LIPOPROTEIN"/>
    <property type="match status" value="1"/>
</dbReference>
<organism evidence="9 10">
    <name type="scientific">Pasteurella testudinis DSM 23072</name>
    <dbReference type="NCBI Taxonomy" id="1122938"/>
    <lineage>
        <taxon>Bacteria</taxon>
        <taxon>Pseudomonadati</taxon>
        <taxon>Pseudomonadota</taxon>
        <taxon>Gammaproteobacteria</taxon>
        <taxon>Pasteurellales</taxon>
        <taxon>Pasteurellaceae</taxon>
        <taxon>Pasteurella</taxon>
    </lineage>
</organism>
<dbReference type="EMBL" id="FWWV01000069">
    <property type="protein sequence ID" value="SMB90656.1"/>
    <property type="molecule type" value="Genomic_DNA"/>
</dbReference>
<evidence type="ECO:0000313" key="10">
    <source>
        <dbReference type="Proteomes" id="UP000192408"/>
    </source>
</evidence>
<evidence type="ECO:0000256" key="6">
    <source>
        <dbReference type="RuleBase" id="RU003983"/>
    </source>
</evidence>
<evidence type="ECO:0000259" key="8">
    <source>
        <dbReference type="Pfam" id="PF01435"/>
    </source>
</evidence>
<dbReference type="CDD" id="cd07331">
    <property type="entry name" value="M48C_Oma1_like"/>
    <property type="match status" value="1"/>
</dbReference>
<evidence type="ECO:0000256" key="2">
    <source>
        <dbReference type="ARBA" id="ARBA00022723"/>
    </source>
</evidence>
<feature type="signal peptide" evidence="7">
    <location>
        <begin position="1"/>
        <end position="18"/>
    </location>
</feature>
<dbReference type="GO" id="GO:0016020">
    <property type="term" value="C:membrane"/>
    <property type="evidence" value="ECO:0007669"/>
    <property type="project" value="TreeGrafter"/>
</dbReference>
<evidence type="ECO:0000256" key="5">
    <source>
        <dbReference type="ARBA" id="ARBA00023049"/>
    </source>
</evidence>
<feature type="chain" id="PRO_5012709543" evidence="7">
    <location>
        <begin position="19"/>
        <end position="253"/>
    </location>
</feature>
<dbReference type="InterPro" id="IPR001915">
    <property type="entry name" value="Peptidase_M48"/>
</dbReference>
<keyword evidence="10" id="KW-1185">Reference proteome</keyword>
<dbReference type="InterPro" id="IPR051156">
    <property type="entry name" value="Mito/Outer_Membr_Metalloprot"/>
</dbReference>
<proteinExistence type="inferred from homology"/>
<keyword evidence="1 6" id="KW-0645">Protease</keyword>
<protein>
    <submittedName>
        <fullName evidence="9">Putative Zn-dependent protease</fullName>
    </submittedName>
</protein>
<dbReference type="Proteomes" id="UP000192408">
    <property type="component" value="Unassembled WGS sequence"/>
</dbReference>
<dbReference type="GO" id="GO:0051603">
    <property type="term" value="P:proteolysis involved in protein catabolic process"/>
    <property type="evidence" value="ECO:0007669"/>
    <property type="project" value="TreeGrafter"/>
</dbReference>
<keyword evidence="7" id="KW-0732">Signal</keyword>
<keyword evidence="3 6" id="KW-0378">Hydrolase</keyword>
<evidence type="ECO:0000256" key="7">
    <source>
        <dbReference type="SAM" id="SignalP"/>
    </source>
</evidence>
<dbReference type="PANTHER" id="PTHR22726:SF1">
    <property type="entry name" value="METALLOENDOPEPTIDASE OMA1, MITOCHONDRIAL"/>
    <property type="match status" value="1"/>
</dbReference>
<evidence type="ECO:0000256" key="3">
    <source>
        <dbReference type="ARBA" id="ARBA00022801"/>
    </source>
</evidence>
<comment type="similarity">
    <text evidence="6">Belongs to the peptidase M48 family.</text>
</comment>
<dbReference type="GO" id="GO:0004222">
    <property type="term" value="F:metalloendopeptidase activity"/>
    <property type="evidence" value="ECO:0007669"/>
    <property type="project" value="InterPro"/>
</dbReference>
<dbReference type="Gene3D" id="3.30.2010.10">
    <property type="entry name" value="Metalloproteases ('zincins'), catalytic domain"/>
    <property type="match status" value="1"/>
</dbReference>
<dbReference type="Pfam" id="PF01435">
    <property type="entry name" value="Peptidase_M48"/>
    <property type="match status" value="1"/>
</dbReference>
<dbReference type="PANTHER" id="PTHR22726">
    <property type="entry name" value="METALLOENDOPEPTIDASE OMA1"/>
    <property type="match status" value="1"/>
</dbReference>
<evidence type="ECO:0000256" key="1">
    <source>
        <dbReference type="ARBA" id="ARBA00022670"/>
    </source>
</evidence>
<dbReference type="AlphaFoldDB" id="A0A1W1VBI6"/>
<dbReference type="GO" id="GO:0046872">
    <property type="term" value="F:metal ion binding"/>
    <property type="evidence" value="ECO:0007669"/>
    <property type="project" value="UniProtKB-KW"/>
</dbReference>
<evidence type="ECO:0000256" key="4">
    <source>
        <dbReference type="ARBA" id="ARBA00022833"/>
    </source>
</evidence>
<sequence>MNNIRLFGLLALSLLLSACINSDGLNQKSEKNYRRIVDQMEMFGVVDKQSALDRRVQRIFSSLHPIAEKYHGNGATFAWEIALFRSPDVSAWTMPGGKMIIHSGLIEKLRLSDDELSVILAHEMAHVVKEHGKNQVNLSRISGAVGLFGSAAVSSAVNYAGSALALAPEYMINKPFSRSNELEADAVGILIMAQAGYNPNSVKPLWEKLYEFSGDNDGSLKQLLSTHPNYAEREANIEKILPQAQVLYQQSRQ</sequence>
<reference evidence="10" key="1">
    <citation type="submission" date="2017-04" db="EMBL/GenBank/DDBJ databases">
        <authorList>
            <person name="Varghese N."/>
            <person name="Submissions S."/>
        </authorList>
    </citation>
    <scope>NUCLEOTIDE SEQUENCE [LARGE SCALE GENOMIC DNA]</scope>
    <source>
        <strain evidence="10">DSM 23072</strain>
    </source>
</reference>
<keyword evidence="2" id="KW-0479">Metal-binding</keyword>
<dbReference type="STRING" id="1122938.SAMN05660772_01584"/>
<comment type="cofactor">
    <cofactor evidence="6">
        <name>Zn(2+)</name>
        <dbReference type="ChEBI" id="CHEBI:29105"/>
    </cofactor>
    <text evidence="6">Binds 1 zinc ion per subunit.</text>
</comment>
<feature type="domain" description="Peptidase M48" evidence="8">
    <location>
        <begin position="54"/>
        <end position="239"/>
    </location>
</feature>
<dbReference type="RefSeq" id="WP_084258198.1">
    <property type="nucleotide sequence ID" value="NZ_FWWV01000069.1"/>
</dbReference>
<keyword evidence="4 6" id="KW-0862">Zinc</keyword>
<evidence type="ECO:0000313" key="9">
    <source>
        <dbReference type="EMBL" id="SMB90656.1"/>
    </source>
</evidence>
<keyword evidence="5 6" id="KW-0482">Metalloprotease</keyword>
<name>A0A1W1VBI6_9PAST</name>